<reference evidence="2 3" key="1">
    <citation type="journal article" date="2018" name="IMA Fungus">
        <title>IMA Genome-F 9: Draft genome sequence of Annulohypoxylon stygium, Aspergillus mulundensis, Berkeleyomyces basicola (syn. Thielaviopsis basicola), Ceratocystis smalleyi, two Cercospora beticola strains, Coleophoma cylindrospora, Fusarium fracticaudum, Phialophora cf. hyalina, and Morchella septimelata.</title>
        <authorList>
            <person name="Wingfield B.D."/>
            <person name="Bills G.F."/>
            <person name="Dong Y."/>
            <person name="Huang W."/>
            <person name="Nel W.J."/>
            <person name="Swalarsk-Parry B.S."/>
            <person name="Vaghefi N."/>
            <person name="Wilken P.M."/>
            <person name="An Z."/>
            <person name="de Beer Z.W."/>
            <person name="De Vos L."/>
            <person name="Chen L."/>
            <person name="Duong T.A."/>
            <person name="Gao Y."/>
            <person name="Hammerbacher A."/>
            <person name="Kikkert J.R."/>
            <person name="Li Y."/>
            <person name="Li H."/>
            <person name="Li K."/>
            <person name="Li Q."/>
            <person name="Liu X."/>
            <person name="Ma X."/>
            <person name="Naidoo K."/>
            <person name="Pethybridge S.J."/>
            <person name="Sun J."/>
            <person name="Steenkamp E.T."/>
            <person name="van der Nest M.A."/>
            <person name="van Wyk S."/>
            <person name="Wingfield M.J."/>
            <person name="Xiong C."/>
            <person name="Yue Q."/>
            <person name="Zhang X."/>
        </authorList>
    </citation>
    <scope>NUCLEOTIDE SEQUENCE [LARGE SCALE GENOMIC DNA]</scope>
    <source>
        <strain evidence="2 3">BP5796</strain>
    </source>
</reference>
<accession>A0A3D8Q2K7</accession>
<dbReference type="Proteomes" id="UP000256328">
    <property type="component" value="Unassembled WGS sequence"/>
</dbReference>
<organism evidence="2 3">
    <name type="scientific">Coleophoma crateriformis</name>
    <dbReference type="NCBI Taxonomy" id="565419"/>
    <lineage>
        <taxon>Eukaryota</taxon>
        <taxon>Fungi</taxon>
        <taxon>Dikarya</taxon>
        <taxon>Ascomycota</taxon>
        <taxon>Pezizomycotina</taxon>
        <taxon>Leotiomycetes</taxon>
        <taxon>Helotiales</taxon>
        <taxon>Dermateaceae</taxon>
        <taxon>Coleophoma</taxon>
    </lineage>
</organism>
<sequence>MARVTSGRPLRRTSPPTKPSSAISKKSLRTTQERHPQVSSPHPQKRHEYNLASRQRDIFDWYERCHYNDDAGNIYSPEWQYRLKNWEEEFGQDIESLYHEIASCERMPHQLEIGMLFQVHPIAAFSLWNLLQACYALDKVICGSSTPESDKLQEWQSWRPLQYLLSEDVTATWVDSLAAFSSKIKLSTSKFDKEAEAIRLYEMAEGFQSLEEARKTLVSVFQGNRDNMSCSYWTLNLILTGVNKRCRVIEDNYSSNC</sequence>
<dbReference type="EMBL" id="PDLN01000031">
    <property type="protein sequence ID" value="RDW56342.1"/>
    <property type="molecule type" value="Genomic_DNA"/>
</dbReference>
<name>A0A3D8Q2K7_9HELO</name>
<evidence type="ECO:0000313" key="2">
    <source>
        <dbReference type="EMBL" id="RDW56342.1"/>
    </source>
</evidence>
<dbReference type="OrthoDB" id="4733511at2759"/>
<protein>
    <submittedName>
        <fullName evidence="2">Uncharacterized protein</fullName>
    </submittedName>
</protein>
<evidence type="ECO:0000313" key="3">
    <source>
        <dbReference type="Proteomes" id="UP000256328"/>
    </source>
</evidence>
<evidence type="ECO:0000256" key="1">
    <source>
        <dbReference type="SAM" id="MobiDB-lite"/>
    </source>
</evidence>
<keyword evidence="3" id="KW-1185">Reference proteome</keyword>
<gene>
    <name evidence="2" type="ORF">BP5796_13253</name>
</gene>
<dbReference type="AlphaFoldDB" id="A0A3D8Q2K7"/>
<feature type="region of interest" description="Disordered" evidence="1">
    <location>
        <begin position="1"/>
        <end position="47"/>
    </location>
</feature>
<comment type="caution">
    <text evidence="2">The sequence shown here is derived from an EMBL/GenBank/DDBJ whole genome shotgun (WGS) entry which is preliminary data.</text>
</comment>
<proteinExistence type="predicted"/>